<dbReference type="HOGENOM" id="CLU_181770_0_0_1"/>
<keyword evidence="3" id="KW-1185">Reference proteome</keyword>
<feature type="signal peptide" evidence="1">
    <location>
        <begin position="1"/>
        <end position="24"/>
    </location>
</feature>
<organism evidence="2">
    <name type="scientific">Oryza brachyantha</name>
    <name type="common">malo sina</name>
    <dbReference type="NCBI Taxonomy" id="4533"/>
    <lineage>
        <taxon>Eukaryota</taxon>
        <taxon>Viridiplantae</taxon>
        <taxon>Streptophyta</taxon>
        <taxon>Embryophyta</taxon>
        <taxon>Tracheophyta</taxon>
        <taxon>Spermatophyta</taxon>
        <taxon>Magnoliopsida</taxon>
        <taxon>Liliopsida</taxon>
        <taxon>Poales</taxon>
        <taxon>Poaceae</taxon>
        <taxon>BOP clade</taxon>
        <taxon>Oryzoideae</taxon>
        <taxon>Oryzeae</taxon>
        <taxon>Oryzinae</taxon>
        <taxon>Oryza</taxon>
    </lineage>
</organism>
<reference evidence="2" key="2">
    <citation type="submission" date="2013-04" db="UniProtKB">
        <authorList>
            <consortium name="EnsemblPlants"/>
        </authorList>
    </citation>
    <scope>IDENTIFICATION</scope>
</reference>
<feature type="chain" id="PRO_5003772412" evidence="1">
    <location>
        <begin position="25"/>
        <end position="65"/>
    </location>
</feature>
<protein>
    <submittedName>
        <fullName evidence="2">Uncharacterized protein</fullName>
    </submittedName>
</protein>
<evidence type="ECO:0000313" key="3">
    <source>
        <dbReference type="Proteomes" id="UP000006038"/>
    </source>
</evidence>
<evidence type="ECO:0000256" key="1">
    <source>
        <dbReference type="SAM" id="SignalP"/>
    </source>
</evidence>
<evidence type="ECO:0000313" key="2">
    <source>
        <dbReference type="EnsemblPlants" id="OB01G42820.1"/>
    </source>
</evidence>
<sequence length="65" mass="6867">MLTANLRVFVVFFVVQVFLLGMLAAPWAVDAGRSAAAVYPFDCCPYIPKCCGGIGATAMATKPKP</sequence>
<keyword evidence="1" id="KW-0732">Signal</keyword>
<name>J3L4X6_ORYBR</name>
<accession>J3L4X6</accession>
<dbReference type="AlphaFoldDB" id="J3L4X6"/>
<dbReference type="Gramene" id="OB01G42820.1">
    <property type="protein sequence ID" value="OB01G42820.1"/>
    <property type="gene ID" value="OB01G42820"/>
</dbReference>
<dbReference type="OMA" id="AMFPAKP"/>
<proteinExistence type="predicted"/>
<dbReference type="EnsemblPlants" id="OB01G42820.1">
    <property type="protein sequence ID" value="OB01G42820.1"/>
    <property type="gene ID" value="OB01G42820"/>
</dbReference>
<reference evidence="2" key="1">
    <citation type="journal article" date="2013" name="Nat. Commun.">
        <title>Whole-genome sequencing of Oryza brachyantha reveals mechanisms underlying Oryza genome evolution.</title>
        <authorList>
            <person name="Chen J."/>
            <person name="Huang Q."/>
            <person name="Gao D."/>
            <person name="Wang J."/>
            <person name="Lang Y."/>
            <person name="Liu T."/>
            <person name="Li B."/>
            <person name="Bai Z."/>
            <person name="Luis Goicoechea J."/>
            <person name="Liang C."/>
            <person name="Chen C."/>
            <person name="Zhang W."/>
            <person name="Sun S."/>
            <person name="Liao Y."/>
            <person name="Zhang X."/>
            <person name="Yang L."/>
            <person name="Song C."/>
            <person name="Wang M."/>
            <person name="Shi J."/>
            <person name="Liu G."/>
            <person name="Liu J."/>
            <person name="Zhou H."/>
            <person name="Zhou W."/>
            <person name="Yu Q."/>
            <person name="An N."/>
            <person name="Chen Y."/>
            <person name="Cai Q."/>
            <person name="Wang B."/>
            <person name="Liu B."/>
            <person name="Min J."/>
            <person name="Huang Y."/>
            <person name="Wu H."/>
            <person name="Li Z."/>
            <person name="Zhang Y."/>
            <person name="Yin Y."/>
            <person name="Song W."/>
            <person name="Jiang J."/>
            <person name="Jackson S.A."/>
            <person name="Wing R.A."/>
            <person name="Wang J."/>
            <person name="Chen M."/>
        </authorList>
    </citation>
    <scope>NUCLEOTIDE SEQUENCE [LARGE SCALE GENOMIC DNA]</scope>
    <source>
        <strain evidence="2">cv. IRGC 101232</strain>
    </source>
</reference>
<dbReference type="Proteomes" id="UP000006038">
    <property type="component" value="Chromosome 1"/>
</dbReference>